<keyword evidence="4" id="KW-1185">Reference proteome</keyword>
<dbReference type="OrthoDB" id="1684416at2759"/>
<gene>
    <name evidence="3" type="primary">LOC112276546</name>
</gene>
<dbReference type="GO" id="GO:0090307">
    <property type="term" value="P:mitotic spindle assembly"/>
    <property type="evidence" value="ECO:0000318"/>
    <property type="project" value="GO_Central"/>
</dbReference>
<dbReference type="Gramene" id="Pp3c24_8590V3.2">
    <property type="protein sequence ID" value="Pp3c24_8590V3.2"/>
    <property type="gene ID" value="Pp3c24_8590"/>
</dbReference>
<dbReference type="EMBL" id="ABEU02000024">
    <property type="status" value="NOT_ANNOTATED_CDS"/>
    <property type="molecule type" value="Genomic_DNA"/>
</dbReference>
<protein>
    <recommendedName>
        <fullName evidence="2">TPX2 central domain-containing protein</fullName>
    </recommendedName>
</protein>
<dbReference type="InterPro" id="IPR027330">
    <property type="entry name" value="TPX2_central_dom"/>
</dbReference>
<evidence type="ECO:0000259" key="2">
    <source>
        <dbReference type="Pfam" id="PF12214"/>
    </source>
</evidence>
<dbReference type="GO" id="GO:0005880">
    <property type="term" value="C:nuclear microtubule"/>
    <property type="evidence" value="ECO:0000318"/>
    <property type="project" value="GO_Central"/>
</dbReference>
<dbReference type="KEGG" id="ppp:112276546"/>
<dbReference type="GO" id="GO:0060236">
    <property type="term" value="P:regulation of mitotic spindle organization"/>
    <property type="evidence" value="ECO:0007669"/>
    <property type="project" value="InterPro"/>
</dbReference>
<reference evidence="3" key="3">
    <citation type="submission" date="2020-12" db="UniProtKB">
        <authorList>
            <consortium name="EnsemblPlants"/>
        </authorList>
    </citation>
    <scope>IDENTIFICATION</scope>
</reference>
<dbReference type="GO" id="GO:0030295">
    <property type="term" value="F:protein kinase activator activity"/>
    <property type="evidence" value="ECO:0000318"/>
    <property type="project" value="GO_Central"/>
</dbReference>
<organism evidence="3 4">
    <name type="scientific">Physcomitrium patens</name>
    <name type="common">Spreading-leaved earth moss</name>
    <name type="synonym">Physcomitrella patens</name>
    <dbReference type="NCBI Taxonomy" id="3218"/>
    <lineage>
        <taxon>Eukaryota</taxon>
        <taxon>Viridiplantae</taxon>
        <taxon>Streptophyta</taxon>
        <taxon>Embryophyta</taxon>
        <taxon>Bryophyta</taxon>
        <taxon>Bryophytina</taxon>
        <taxon>Bryopsida</taxon>
        <taxon>Funariidae</taxon>
        <taxon>Funariales</taxon>
        <taxon>Funariaceae</taxon>
        <taxon>Physcomitrium</taxon>
    </lineage>
</organism>
<proteinExistence type="predicted"/>
<dbReference type="PANTHER" id="PTHR14326">
    <property type="entry name" value="TARGETING PROTEIN FOR XKLP2"/>
    <property type="match status" value="1"/>
</dbReference>
<dbReference type="Proteomes" id="UP000006727">
    <property type="component" value="Chromosome 24"/>
</dbReference>
<feature type="domain" description="TPX2 central" evidence="2">
    <location>
        <begin position="261"/>
        <end position="349"/>
    </location>
</feature>
<name>A0A7I4FHI2_PHYPA</name>
<dbReference type="EnsemblPlants" id="Pp3c24_8590V3.2">
    <property type="protein sequence ID" value="Pp3c24_8590V3.2"/>
    <property type="gene ID" value="Pp3c24_8590"/>
</dbReference>
<evidence type="ECO:0000313" key="4">
    <source>
        <dbReference type="Proteomes" id="UP000006727"/>
    </source>
</evidence>
<dbReference type="PANTHER" id="PTHR14326:SF44">
    <property type="entry name" value="TARGETING PROTEIN FOR XKLP2"/>
    <property type="match status" value="1"/>
</dbReference>
<evidence type="ECO:0000256" key="1">
    <source>
        <dbReference type="SAM" id="MobiDB-lite"/>
    </source>
</evidence>
<accession>A0A7I4FHI2</accession>
<reference evidence="3 4" key="1">
    <citation type="journal article" date="2008" name="Science">
        <title>The Physcomitrella genome reveals evolutionary insights into the conquest of land by plants.</title>
        <authorList>
            <person name="Rensing S."/>
            <person name="Lang D."/>
            <person name="Zimmer A."/>
            <person name="Terry A."/>
            <person name="Salamov A."/>
            <person name="Shapiro H."/>
            <person name="Nishiyama T."/>
            <person name="Perroud P.-F."/>
            <person name="Lindquist E."/>
            <person name="Kamisugi Y."/>
            <person name="Tanahashi T."/>
            <person name="Sakakibara K."/>
            <person name="Fujita T."/>
            <person name="Oishi K."/>
            <person name="Shin-I T."/>
            <person name="Kuroki Y."/>
            <person name="Toyoda A."/>
            <person name="Suzuki Y."/>
            <person name="Hashimoto A."/>
            <person name="Yamaguchi K."/>
            <person name="Sugano A."/>
            <person name="Kohara Y."/>
            <person name="Fujiyama A."/>
            <person name="Anterola A."/>
            <person name="Aoki S."/>
            <person name="Ashton N."/>
            <person name="Barbazuk W.B."/>
            <person name="Barker E."/>
            <person name="Bennetzen J."/>
            <person name="Bezanilla M."/>
            <person name="Blankenship R."/>
            <person name="Cho S.H."/>
            <person name="Dutcher S."/>
            <person name="Estelle M."/>
            <person name="Fawcett J.A."/>
            <person name="Gundlach H."/>
            <person name="Hanada K."/>
            <person name="Heyl A."/>
            <person name="Hicks K.A."/>
            <person name="Hugh J."/>
            <person name="Lohr M."/>
            <person name="Mayer K."/>
            <person name="Melkozernov A."/>
            <person name="Murata T."/>
            <person name="Nelson D."/>
            <person name="Pils B."/>
            <person name="Prigge M."/>
            <person name="Reiss B."/>
            <person name="Renner T."/>
            <person name="Rombauts S."/>
            <person name="Rushton P."/>
            <person name="Sanderfoot A."/>
            <person name="Schween G."/>
            <person name="Shiu S.-H."/>
            <person name="Stueber K."/>
            <person name="Theodoulou F.L."/>
            <person name="Tu H."/>
            <person name="Van de Peer Y."/>
            <person name="Verrier P.J."/>
            <person name="Waters E."/>
            <person name="Wood A."/>
            <person name="Yang L."/>
            <person name="Cove D."/>
            <person name="Cuming A."/>
            <person name="Hasebe M."/>
            <person name="Lucas S."/>
            <person name="Mishler D.B."/>
            <person name="Reski R."/>
            <person name="Grigoriev I."/>
            <person name="Quatrano R.S."/>
            <person name="Boore J.L."/>
        </authorList>
    </citation>
    <scope>NUCLEOTIDE SEQUENCE [LARGE SCALE GENOMIC DNA]</scope>
    <source>
        <strain evidence="3 4">cv. Gransden 2004</strain>
    </source>
</reference>
<dbReference type="InterPro" id="IPR009675">
    <property type="entry name" value="TPX2_fam"/>
</dbReference>
<dbReference type="GO" id="GO:0008017">
    <property type="term" value="F:microtubule binding"/>
    <property type="evidence" value="ECO:0000318"/>
    <property type="project" value="GO_Central"/>
</dbReference>
<sequence>MEKVVDTISRYPVIDPKYEFSAPQYVDFSHEESHGDIDRADQWFSSAIPNEASPHAPRIGSVIELLAARDRSRQASDKEARKILAHVSHGPRQTNEQVTIGWEQSSEFEVAPESLIVDWLGEFTATTIPALSPVTSPMPTKRSYAEVCDESAHPPETMRKKTELADIRWSYNDRRDKAAARKAQVSEEFQAGKRQKLDRGRTKQIMQRCPSLQEPREVSPFVSMAERVQKFLHKTPPRFHVLPARVGISQLLEMEKPKSPKLTMPKTPEFQTMRRIRSSRFKSAEEIEIEELAKIPKFKARPLNKRVFQSSGDLGLLRIHKRKVTVPMEFRSETSRRAQVRNSVLRIQEFDKEQGLVKLIRTVGSTVEREQKDAGALISEVQYILSNAPIFTPVQSTNPLAEISQSKLNINQQALEYEKKKKEKKVNNAMRRKVIAQPAPQFDEPSIPQRSMKGLTKATLPILNLKAPGAELTTSYSWAEEIPLEQKRIFMR</sequence>
<dbReference type="GO" id="GO:0005819">
    <property type="term" value="C:spindle"/>
    <property type="evidence" value="ECO:0007669"/>
    <property type="project" value="InterPro"/>
</dbReference>
<dbReference type="GeneID" id="112276546"/>
<reference evidence="3 4" key="2">
    <citation type="journal article" date="2018" name="Plant J.">
        <title>The Physcomitrella patens chromosome-scale assembly reveals moss genome structure and evolution.</title>
        <authorList>
            <person name="Lang D."/>
            <person name="Ullrich K.K."/>
            <person name="Murat F."/>
            <person name="Fuchs J."/>
            <person name="Jenkins J."/>
            <person name="Haas F.B."/>
            <person name="Piednoel M."/>
            <person name="Gundlach H."/>
            <person name="Van Bel M."/>
            <person name="Meyberg R."/>
            <person name="Vives C."/>
            <person name="Morata J."/>
            <person name="Symeonidi A."/>
            <person name="Hiss M."/>
            <person name="Muchero W."/>
            <person name="Kamisugi Y."/>
            <person name="Saleh O."/>
            <person name="Blanc G."/>
            <person name="Decker E.L."/>
            <person name="van Gessel N."/>
            <person name="Grimwood J."/>
            <person name="Hayes R.D."/>
            <person name="Graham S.W."/>
            <person name="Gunter L.E."/>
            <person name="McDaniel S.F."/>
            <person name="Hoernstein S.N.W."/>
            <person name="Larsson A."/>
            <person name="Li F.W."/>
            <person name="Perroud P.F."/>
            <person name="Phillips J."/>
            <person name="Ranjan P."/>
            <person name="Rokshar D.S."/>
            <person name="Rothfels C.J."/>
            <person name="Schneider L."/>
            <person name="Shu S."/>
            <person name="Stevenson D.W."/>
            <person name="Thummler F."/>
            <person name="Tillich M."/>
            <person name="Villarreal Aguilar J.C."/>
            <person name="Widiez T."/>
            <person name="Wong G.K."/>
            <person name="Wymore A."/>
            <person name="Zhang Y."/>
            <person name="Zimmer A.D."/>
            <person name="Quatrano R.S."/>
            <person name="Mayer K.F.X."/>
            <person name="Goodstein D."/>
            <person name="Casacuberta J.M."/>
            <person name="Vandepoele K."/>
            <person name="Reski R."/>
            <person name="Cuming A.C."/>
            <person name="Tuskan G.A."/>
            <person name="Maumus F."/>
            <person name="Salse J."/>
            <person name="Schmutz J."/>
            <person name="Rensing S.A."/>
        </authorList>
    </citation>
    <scope>NUCLEOTIDE SEQUENCE [LARGE SCALE GENOMIC DNA]</scope>
    <source>
        <strain evidence="3 4">cv. Gransden 2004</strain>
    </source>
</reference>
<feature type="region of interest" description="Disordered" evidence="1">
    <location>
        <begin position="183"/>
        <end position="203"/>
    </location>
</feature>
<evidence type="ECO:0000313" key="3">
    <source>
        <dbReference type="EnsemblPlants" id="Pp3c24_8590V3.2"/>
    </source>
</evidence>
<dbReference type="AlphaFoldDB" id="A0A7I4FHI2"/>
<dbReference type="Pfam" id="PF12214">
    <property type="entry name" value="TPX2_importin"/>
    <property type="match status" value="1"/>
</dbReference>
<dbReference type="RefSeq" id="XP_024363719.1">
    <property type="nucleotide sequence ID" value="XM_024507951.2"/>
</dbReference>
<dbReference type="InParanoid" id="A0A7I4FHI2"/>